<protein>
    <submittedName>
        <fullName evidence="1">N1890 protein</fullName>
    </submittedName>
</protein>
<sequence>MPNGGTSLGKLLALGCRALFTLTLSLSLASLRLSLFFRCRCCFFIFLKRASFSSSENSCSSSGNSSSYPLDASVPLLRFNSKVSIQWASGVTIKAFSPKRTFNSSNKFFFESGNLIL</sequence>
<reference evidence="1" key="1">
    <citation type="journal article" date="1997" name="Yeast">
        <title>The DNA sequence of cosmid 14-13b from chromosome XIV of Saccharomyces cerevisiae reveals an unusually high number of overlapping open reading frames.</title>
        <authorList>
            <person name="de Antoni A."/>
            <person name="D'Angelo M."/>
            <person name="Dal Pero F."/>
            <person name="Sartorello F."/>
            <person name="Pandolfo D."/>
            <person name="Pallavicini A."/>
            <person name="Lanfranchi G."/>
            <person name="Valle G."/>
        </authorList>
    </citation>
    <scope>NUCLEOTIDE SEQUENCE</scope>
</reference>
<accession>E9PAF7</accession>
<gene>
    <name evidence="1" type="primary">N1890</name>
</gene>
<name>E9PAF7_YEASX</name>
<dbReference type="AlphaFoldDB" id="E9PAF7"/>
<dbReference type="EMBL" id="Z69382">
    <property type="protein sequence ID" value="CAA93382.1"/>
    <property type="molecule type" value="Genomic_DNA"/>
</dbReference>
<organism evidence="1">
    <name type="scientific">Saccharomyces cerevisiae</name>
    <name type="common">Baker's yeast</name>
    <dbReference type="NCBI Taxonomy" id="4932"/>
    <lineage>
        <taxon>Eukaryota</taxon>
        <taxon>Fungi</taxon>
        <taxon>Dikarya</taxon>
        <taxon>Ascomycota</taxon>
        <taxon>Saccharomycotina</taxon>
        <taxon>Saccharomycetes</taxon>
        <taxon>Saccharomycetales</taxon>
        <taxon>Saccharomycetaceae</taxon>
        <taxon>Saccharomyces</taxon>
    </lineage>
</organism>
<evidence type="ECO:0000313" key="1">
    <source>
        <dbReference type="EMBL" id="CAA93382.1"/>
    </source>
</evidence>
<proteinExistence type="predicted"/>